<dbReference type="GO" id="GO:0043171">
    <property type="term" value="P:peptide catabolic process"/>
    <property type="evidence" value="ECO:0007669"/>
    <property type="project" value="TreeGrafter"/>
</dbReference>
<dbReference type="GO" id="GO:0008270">
    <property type="term" value="F:zinc ion binding"/>
    <property type="evidence" value="ECO:0007669"/>
    <property type="project" value="InterPro"/>
</dbReference>
<dbReference type="InterPro" id="IPR001930">
    <property type="entry name" value="Peptidase_M1"/>
</dbReference>
<protein>
    <recommendedName>
        <fullName evidence="9">Peptidase M1 membrane alanine aminopeptidase domain-containing protein</fullName>
    </recommendedName>
</protein>
<comment type="cofactor">
    <cofactor evidence="1">
        <name>Zn(2+)</name>
        <dbReference type="ChEBI" id="CHEBI:29105"/>
    </cofactor>
</comment>
<dbReference type="OrthoDB" id="5594588at2759"/>
<dbReference type="PRINTS" id="PR00756">
    <property type="entry name" value="ALADIPTASE"/>
</dbReference>
<dbReference type="GO" id="GO:0005615">
    <property type="term" value="C:extracellular space"/>
    <property type="evidence" value="ECO:0007669"/>
    <property type="project" value="TreeGrafter"/>
</dbReference>
<evidence type="ECO:0000256" key="4">
    <source>
        <dbReference type="ARBA" id="ARBA00022670"/>
    </source>
</evidence>
<dbReference type="Pfam" id="PF01433">
    <property type="entry name" value="Peptidase_M1"/>
    <property type="match status" value="1"/>
</dbReference>
<dbReference type="GO" id="GO:0016020">
    <property type="term" value="C:membrane"/>
    <property type="evidence" value="ECO:0007669"/>
    <property type="project" value="TreeGrafter"/>
</dbReference>
<sequence length="188" mass="21222">MSLNHAPYATSSLPPHFTRLGKEMHPQGAIMTYISCSFLELQPMHVIVAPCGCPLHHCHDLRHLFPSSSTLHAIGFKVTQEACNWPKLLPEYEKVFDIEYPLPKLDTLVAHDFDSGAMENWGLITGHVSAKKQIASSQSHEVAHMWFGNITTMSWWDNLWLNEGFATLMGEIIILNKYVILSLEVHTS</sequence>
<evidence type="ECO:0000256" key="7">
    <source>
        <dbReference type="ARBA" id="ARBA00022833"/>
    </source>
</evidence>
<evidence type="ECO:0000313" key="11">
    <source>
        <dbReference type="Proteomes" id="UP000054279"/>
    </source>
</evidence>
<keyword evidence="4" id="KW-0645">Protease</keyword>
<evidence type="ECO:0000256" key="3">
    <source>
        <dbReference type="ARBA" id="ARBA00022438"/>
    </source>
</evidence>
<evidence type="ECO:0000256" key="2">
    <source>
        <dbReference type="ARBA" id="ARBA00010136"/>
    </source>
</evidence>
<evidence type="ECO:0000256" key="8">
    <source>
        <dbReference type="ARBA" id="ARBA00023049"/>
    </source>
</evidence>
<evidence type="ECO:0000256" key="1">
    <source>
        <dbReference type="ARBA" id="ARBA00001947"/>
    </source>
</evidence>
<dbReference type="InterPro" id="IPR014782">
    <property type="entry name" value="Peptidase_M1_dom"/>
</dbReference>
<dbReference type="InterPro" id="IPR027268">
    <property type="entry name" value="Peptidase_M4/M1_CTD_sf"/>
</dbReference>
<name>A0A0C9TYM1_SPHS4</name>
<dbReference type="InterPro" id="IPR050344">
    <property type="entry name" value="Peptidase_M1_aminopeptidases"/>
</dbReference>
<proteinExistence type="inferred from homology"/>
<dbReference type="PANTHER" id="PTHR11533">
    <property type="entry name" value="PROTEASE M1 ZINC METALLOPROTEASE"/>
    <property type="match status" value="1"/>
</dbReference>
<dbReference type="EMBL" id="KN837187">
    <property type="protein sequence ID" value="KIJ35568.1"/>
    <property type="molecule type" value="Genomic_DNA"/>
</dbReference>
<keyword evidence="11" id="KW-1185">Reference proteome</keyword>
<dbReference type="AlphaFoldDB" id="A0A0C9TYM1"/>
<feature type="domain" description="Peptidase M1 membrane alanine aminopeptidase" evidence="9">
    <location>
        <begin position="87"/>
        <end position="172"/>
    </location>
</feature>
<organism evidence="10 11">
    <name type="scientific">Sphaerobolus stellatus (strain SS14)</name>
    <dbReference type="NCBI Taxonomy" id="990650"/>
    <lineage>
        <taxon>Eukaryota</taxon>
        <taxon>Fungi</taxon>
        <taxon>Dikarya</taxon>
        <taxon>Basidiomycota</taxon>
        <taxon>Agaricomycotina</taxon>
        <taxon>Agaricomycetes</taxon>
        <taxon>Phallomycetidae</taxon>
        <taxon>Geastrales</taxon>
        <taxon>Sphaerobolaceae</taxon>
        <taxon>Sphaerobolus</taxon>
    </lineage>
</organism>
<dbReference type="GO" id="GO:0070006">
    <property type="term" value="F:metalloaminopeptidase activity"/>
    <property type="evidence" value="ECO:0007669"/>
    <property type="project" value="TreeGrafter"/>
</dbReference>
<keyword evidence="6" id="KW-0378">Hydrolase</keyword>
<evidence type="ECO:0000256" key="5">
    <source>
        <dbReference type="ARBA" id="ARBA00022723"/>
    </source>
</evidence>
<keyword evidence="5" id="KW-0479">Metal-binding</keyword>
<dbReference type="PANTHER" id="PTHR11533:SF174">
    <property type="entry name" value="PUROMYCIN-SENSITIVE AMINOPEPTIDASE-RELATED"/>
    <property type="match status" value="1"/>
</dbReference>
<reference evidence="10 11" key="1">
    <citation type="submission" date="2014-06" db="EMBL/GenBank/DDBJ databases">
        <title>Evolutionary Origins and Diversification of the Mycorrhizal Mutualists.</title>
        <authorList>
            <consortium name="DOE Joint Genome Institute"/>
            <consortium name="Mycorrhizal Genomics Consortium"/>
            <person name="Kohler A."/>
            <person name="Kuo A."/>
            <person name="Nagy L.G."/>
            <person name="Floudas D."/>
            <person name="Copeland A."/>
            <person name="Barry K.W."/>
            <person name="Cichocki N."/>
            <person name="Veneault-Fourrey C."/>
            <person name="LaButti K."/>
            <person name="Lindquist E.A."/>
            <person name="Lipzen A."/>
            <person name="Lundell T."/>
            <person name="Morin E."/>
            <person name="Murat C."/>
            <person name="Riley R."/>
            <person name="Ohm R."/>
            <person name="Sun H."/>
            <person name="Tunlid A."/>
            <person name="Henrissat B."/>
            <person name="Grigoriev I.V."/>
            <person name="Hibbett D.S."/>
            <person name="Martin F."/>
        </authorList>
    </citation>
    <scope>NUCLEOTIDE SEQUENCE [LARGE SCALE GENOMIC DNA]</scope>
    <source>
        <strain evidence="10 11">SS14</strain>
    </source>
</reference>
<keyword evidence="3" id="KW-0031">Aminopeptidase</keyword>
<accession>A0A0C9TYM1</accession>
<comment type="similarity">
    <text evidence="2">Belongs to the peptidase M1 family.</text>
</comment>
<evidence type="ECO:0000259" key="9">
    <source>
        <dbReference type="Pfam" id="PF01433"/>
    </source>
</evidence>
<dbReference type="SUPFAM" id="SSF55486">
    <property type="entry name" value="Metalloproteases ('zincins'), catalytic domain"/>
    <property type="match status" value="1"/>
</dbReference>
<keyword evidence="7" id="KW-0862">Zinc</keyword>
<dbReference type="GO" id="GO:0042277">
    <property type="term" value="F:peptide binding"/>
    <property type="evidence" value="ECO:0007669"/>
    <property type="project" value="TreeGrafter"/>
</dbReference>
<keyword evidence="8" id="KW-0482">Metalloprotease</keyword>
<gene>
    <name evidence="10" type="ORF">M422DRAFT_262150</name>
</gene>
<evidence type="ECO:0000313" key="10">
    <source>
        <dbReference type="EMBL" id="KIJ35568.1"/>
    </source>
</evidence>
<dbReference type="Proteomes" id="UP000054279">
    <property type="component" value="Unassembled WGS sequence"/>
</dbReference>
<dbReference type="GO" id="GO:0006508">
    <property type="term" value="P:proteolysis"/>
    <property type="evidence" value="ECO:0007669"/>
    <property type="project" value="UniProtKB-KW"/>
</dbReference>
<dbReference type="HOGENOM" id="CLU_1441890_0_0_1"/>
<evidence type="ECO:0000256" key="6">
    <source>
        <dbReference type="ARBA" id="ARBA00022801"/>
    </source>
</evidence>
<dbReference type="GO" id="GO:0005737">
    <property type="term" value="C:cytoplasm"/>
    <property type="evidence" value="ECO:0007669"/>
    <property type="project" value="TreeGrafter"/>
</dbReference>
<dbReference type="Gene3D" id="1.10.390.10">
    <property type="entry name" value="Neutral Protease Domain 2"/>
    <property type="match status" value="1"/>
</dbReference>